<evidence type="ECO:0000256" key="13">
    <source>
        <dbReference type="SAM" id="SignalP"/>
    </source>
</evidence>
<dbReference type="AlphaFoldDB" id="A0A3P9KUV7"/>
<dbReference type="PRINTS" id="PR01154">
    <property type="entry name" value="VIP1RECEPTOR"/>
</dbReference>
<keyword evidence="9" id="KW-0675">Receptor</keyword>
<keyword evidence="5 12" id="KW-1133">Transmembrane helix</keyword>
<dbReference type="PROSITE" id="PS50261">
    <property type="entry name" value="G_PROTEIN_RECEP_F2_4"/>
    <property type="match status" value="1"/>
</dbReference>
<dbReference type="SMART" id="SM00008">
    <property type="entry name" value="HormR"/>
    <property type="match status" value="1"/>
</dbReference>
<evidence type="ECO:0000256" key="1">
    <source>
        <dbReference type="ARBA" id="ARBA00004651"/>
    </source>
</evidence>
<keyword evidence="4 12" id="KW-0812">Transmembrane</keyword>
<dbReference type="InterPro" id="IPR036445">
    <property type="entry name" value="GPCR_2_extracell_dom_sf"/>
</dbReference>
<feature type="transmembrane region" description="Helical" evidence="12">
    <location>
        <begin position="204"/>
        <end position="227"/>
    </location>
</feature>
<dbReference type="FunFam" id="4.10.1240.10:FF:000016">
    <property type="entry name" value="Vasoactive intestinal peptide receptor 1"/>
    <property type="match status" value="1"/>
</dbReference>
<evidence type="ECO:0000256" key="8">
    <source>
        <dbReference type="ARBA" id="ARBA00023157"/>
    </source>
</evidence>
<reference evidence="16 17" key="2">
    <citation type="submission" date="2017-04" db="EMBL/GenBank/DDBJ databases">
        <title>CpG methylation of centromeres and impact of large insertions on vertebrate speciation.</title>
        <authorList>
            <person name="Ichikawa K."/>
            <person name="Yoshimura J."/>
            <person name="Morishita S."/>
        </authorList>
    </citation>
    <scope>NUCLEOTIDE SEQUENCE</scope>
    <source>
        <strain evidence="16 17">HNI</strain>
    </source>
</reference>
<dbReference type="InterPro" id="IPR050332">
    <property type="entry name" value="GPCR_2"/>
</dbReference>
<dbReference type="Pfam" id="PF00002">
    <property type="entry name" value="7tm_2"/>
    <property type="match status" value="1"/>
</dbReference>
<feature type="transmembrane region" description="Helical" evidence="12">
    <location>
        <begin position="280"/>
        <end position="305"/>
    </location>
</feature>
<keyword evidence="6" id="KW-0297">G-protein coupled receptor</keyword>
<dbReference type="Gene3D" id="1.20.1070.10">
    <property type="entry name" value="Rhodopsin 7-helix transmembrane proteins"/>
    <property type="match status" value="1"/>
</dbReference>
<dbReference type="PROSITE" id="PS50227">
    <property type="entry name" value="G_PROTEIN_RECEP_F2_3"/>
    <property type="match status" value="1"/>
</dbReference>
<feature type="transmembrane region" description="Helical" evidence="12">
    <location>
        <begin position="325"/>
        <end position="346"/>
    </location>
</feature>
<keyword evidence="3" id="KW-1003">Cell membrane</keyword>
<evidence type="ECO:0000256" key="10">
    <source>
        <dbReference type="ARBA" id="ARBA00023180"/>
    </source>
</evidence>
<dbReference type="InterPro" id="IPR001771">
    <property type="entry name" value="GPCR_2_VIP_rcpt_1"/>
</dbReference>
<dbReference type="InterPro" id="IPR000832">
    <property type="entry name" value="GPCR_2_secretin-like"/>
</dbReference>
<dbReference type="GO" id="GO:0007166">
    <property type="term" value="P:cell surface receptor signaling pathway"/>
    <property type="evidence" value="ECO:0007669"/>
    <property type="project" value="InterPro"/>
</dbReference>
<keyword evidence="8" id="KW-1015">Disulfide bond</keyword>
<feature type="signal peptide" evidence="13">
    <location>
        <begin position="1"/>
        <end position="21"/>
    </location>
</feature>
<dbReference type="PANTHER" id="PTHR45620">
    <property type="entry name" value="PDF RECEPTOR-LIKE PROTEIN-RELATED"/>
    <property type="match status" value="1"/>
</dbReference>
<evidence type="ECO:0000256" key="9">
    <source>
        <dbReference type="ARBA" id="ARBA00023170"/>
    </source>
</evidence>
<feature type="transmembrane region" description="Helical" evidence="12">
    <location>
        <begin position="358"/>
        <end position="377"/>
    </location>
</feature>
<proteinExistence type="inferred from homology"/>
<evidence type="ECO:0000256" key="3">
    <source>
        <dbReference type="ARBA" id="ARBA00022475"/>
    </source>
</evidence>
<dbReference type="GO" id="GO:0005886">
    <property type="term" value="C:plasma membrane"/>
    <property type="evidence" value="ECO:0007669"/>
    <property type="project" value="UniProtKB-SubCell"/>
</dbReference>
<evidence type="ECO:0000256" key="6">
    <source>
        <dbReference type="ARBA" id="ARBA00023040"/>
    </source>
</evidence>
<keyword evidence="10" id="KW-0325">Glycoprotein</keyword>
<dbReference type="Pfam" id="PF02793">
    <property type="entry name" value="HRM"/>
    <property type="match status" value="1"/>
</dbReference>
<dbReference type="SUPFAM" id="SSF111418">
    <property type="entry name" value="Hormone receptor domain"/>
    <property type="match status" value="1"/>
</dbReference>
<comment type="similarity">
    <text evidence="2">Belongs to the G-protein coupled receptor 2 family.</text>
</comment>
<evidence type="ECO:0000256" key="7">
    <source>
        <dbReference type="ARBA" id="ARBA00023136"/>
    </source>
</evidence>
<dbReference type="Gene3D" id="4.10.1240.10">
    <property type="entry name" value="GPCR, family 2, extracellular hormone receptor domain"/>
    <property type="match status" value="1"/>
</dbReference>
<evidence type="ECO:0000256" key="4">
    <source>
        <dbReference type="ARBA" id="ARBA00022692"/>
    </source>
</evidence>
<reference evidence="16" key="4">
    <citation type="submission" date="2025-09" db="UniProtKB">
        <authorList>
            <consortium name="Ensembl"/>
        </authorList>
    </citation>
    <scope>IDENTIFICATION</scope>
    <source>
        <strain evidence="16">HNI</strain>
    </source>
</reference>
<dbReference type="GO" id="GO:0004999">
    <property type="term" value="F:vasoactive intestinal polypeptide receptor activity"/>
    <property type="evidence" value="ECO:0007669"/>
    <property type="project" value="InterPro"/>
</dbReference>
<feature type="transmembrane region" description="Helical" evidence="12">
    <location>
        <begin position="163"/>
        <end position="184"/>
    </location>
</feature>
<evidence type="ECO:0000313" key="16">
    <source>
        <dbReference type="Ensembl" id="ENSORLP00020012260.1"/>
    </source>
</evidence>
<reference key="1">
    <citation type="journal article" date="2007" name="Nature">
        <title>The medaka draft genome and insights into vertebrate genome evolution.</title>
        <authorList>
            <person name="Kasahara M."/>
            <person name="Naruse K."/>
            <person name="Sasaki S."/>
            <person name="Nakatani Y."/>
            <person name="Qu W."/>
            <person name="Ahsan B."/>
            <person name="Yamada T."/>
            <person name="Nagayasu Y."/>
            <person name="Doi K."/>
            <person name="Kasai Y."/>
            <person name="Jindo T."/>
            <person name="Kobayashi D."/>
            <person name="Shimada A."/>
            <person name="Toyoda A."/>
            <person name="Kuroki Y."/>
            <person name="Fujiyama A."/>
            <person name="Sasaki T."/>
            <person name="Shimizu A."/>
            <person name="Asakawa S."/>
            <person name="Shimizu N."/>
            <person name="Hashimoto S."/>
            <person name="Yang J."/>
            <person name="Lee Y."/>
            <person name="Matsushima K."/>
            <person name="Sugano S."/>
            <person name="Sakaizumi M."/>
            <person name="Narita T."/>
            <person name="Ohishi K."/>
            <person name="Haga S."/>
            <person name="Ohta F."/>
            <person name="Nomoto H."/>
            <person name="Nogata K."/>
            <person name="Morishita T."/>
            <person name="Endo T."/>
            <person name="Shin-I T."/>
            <person name="Takeda H."/>
            <person name="Morishita S."/>
            <person name="Kohara Y."/>
        </authorList>
    </citation>
    <scope>NUCLEOTIDE SEQUENCE [LARGE SCALE GENOMIC DNA]</scope>
    <source>
        <strain>Hd-rR</strain>
    </source>
</reference>
<feature type="chain" id="PRO_5018249766" evidence="13">
    <location>
        <begin position="22"/>
        <end position="445"/>
    </location>
</feature>
<dbReference type="PROSITE" id="PS00650">
    <property type="entry name" value="G_PROTEIN_RECEP_F2_2"/>
    <property type="match status" value="1"/>
</dbReference>
<accession>A0A3P9KUV7</accession>
<organism evidence="16 17">
    <name type="scientific">Oryzias latipes</name>
    <name type="common">Japanese rice fish</name>
    <name type="synonym">Japanese killifish</name>
    <dbReference type="NCBI Taxonomy" id="8090"/>
    <lineage>
        <taxon>Eukaryota</taxon>
        <taxon>Metazoa</taxon>
        <taxon>Chordata</taxon>
        <taxon>Craniata</taxon>
        <taxon>Vertebrata</taxon>
        <taxon>Euteleostomi</taxon>
        <taxon>Actinopterygii</taxon>
        <taxon>Neopterygii</taxon>
        <taxon>Teleostei</taxon>
        <taxon>Neoteleostei</taxon>
        <taxon>Acanthomorphata</taxon>
        <taxon>Ovalentaria</taxon>
        <taxon>Atherinomorphae</taxon>
        <taxon>Beloniformes</taxon>
        <taxon>Adrianichthyidae</taxon>
        <taxon>Oryziinae</taxon>
        <taxon>Oryzias</taxon>
    </lineage>
</organism>
<dbReference type="InterPro" id="IPR001879">
    <property type="entry name" value="GPCR_2_extracellular_dom"/>
</dbReference>
<evidence type="ECO:0000313" key="17">
    <source>
        <dbReference type="Proteomes" id="UP000265180"/>
    </source>
</evidence>
<dbReference type="Proteomes" id="UP000265180">
    <property type="component" value="Chromosome 20"/>
</dbReference>
<dbReference type="PANTHER" id="PTHR45620:SF24">
    <property type="entry name" value="VASOACTIVE INTESTINAL POLYPEPTIDE RECEPTOR 1"/>
    <property type="match status" value="1"/>
</dbReference>
<dbReference type="InterPro" id="IPR017983">
    <property type="entry name" value="GPCR_2_secretin-like_CS"/>
</dbReference>
<evidence type="ECO:0000256" key="12">
    <source>
        <dbReference type="SAM" id="Phobius"/>
    </source>
</evidence>
<dbReference type="PRINTS" id="PR00249">
    <property type="entry name" value="GPCRSECRETIN"/>
</dbReference>
<evidence type="ECO:0000256" key="11">
    <source>
        <dbReference type="ARBA" id="ARBA00023224"/>
    </source>
</evidence>
<evidence type="ECO:0000256" key="2">
    <source>
        <dbReference type="ARBA" id="ARBA00005314"/>
    </source>
</evidence>
<feature type="transmembrane region" description="Helical" evidence="12">
    <location>
        <begin position="239"/>
        <end position="260"/>
    </location>
</feature>
<dbReference type="PROSITE" id="PS00649">
    <property type="entry name" value="G_PROTEIN_RECEP_F2_1"/>
    <property type="match status" value="1"/>
</dbReference>
<dbReference type="SUPFAM" id="SSF81321">
    <property type="entry name" value="Family A G protein-coupled receptor-like"/>
    <property type="match status" value="1"/>
</dbReference>
<sequence length="445" mass="50242">MDSLQLLYLLVLYGSLPKVLSVQMCDVMNEIELEKERCENSTSGNITSGCPSMWDIVACWPYARVGEVVTISCPTYFSYFSDQQRGNLSKTCTAHGWTEMHPVDIALNCGYNLNSTSDDGTFFWQVKMGYTIGHSVSLISLTTATVILCIFRKLHCTRNYIHIHLFVSFILKAIAVFIKDVVLYEVGEVDNCSSGSVGCKAVIMFFQYCIMASFFWLLVEGLYLHALLAVSFFSERKYFGAYILIGWGGPSVFITAWSIAKAYYYDVGCWDIIEPTDMSWWIIKTPILASILVNFILFICIIRILRQKINCPDIGRNESNQYLRLAKSTLLLIPLFGINFIVFAFIPEQMKTELRLVFDLILGSFQGFVVAVLYCFLNGEVCKHSLKGSLSMERSPAVEVSLLPEPAKRHSCSPASFLPDGEDVLERSAAFFWDCNVCRDSPWAD</sequence>
<keyword evidence="13" id="KW-0732">Signal</keyword>
<dbReference type="InterPro" id="IPR017981">
    <property type="entry name" value="GPCR_2-like_7TM"/>
</dbReference>
<feature type="domain" description="G-protein coupled receptors family 2 profile 2" evidence="15">
    <location>
        <begin position="126"/>
        <end position="378"/>
    </location>
</feature>
<keyword evidence="11" id="KW-0807">Transducer</keyword>
<dbReference type="Ensembl" id="ENSORLT00020019371.1">
    <property type="protein sequence ID" value="ENSORLP00020012260.1"/>
    <property type="gene ID" value="ENSORLG00020013224.1"/>
</dbReference>
<feature type="transmembrane region" description="Helical" evidence="12">
    <location>
        <begin position="132"/>
        <end position="151"/>
    </location>
</feature>
<protein>
    <submittedName>
        <fullName evidence="16">Vasoactive intestinal peptide receptor 1b</fullName>
    </submittedName>
</protein>
<keyword evidence="7 12" id="KW-0472">Membrane</keyword>
<comment type="subcellular location">
    <subcellularLocation>
        <location evidence="1">Cell membrane</location>
        <topology evidence="1">Multi-pass membrane protein</topology>
    </subcellularLocation>
</comment>
<name>A0A3P9KUV7_ORYLA</name>
<dbReference type="FunFam" id="1.20.1070.10:FF:000032">
    <property type="entry name" value="Vasoactive intestinal polypeptide receptor 1"/>
    <property type="match status" value="1"/>
</dbReference>
<evidence type="ECO:0000256" key="5">
    <source>
        <dbReference type="ARBA" id="ARBA00022989"/>
    </source>
</evidence>
<evidence type="ECO:0000259" key="14">
    <source>
        <dbReference type="PROSITE" id="PS50227"/>
    </source>
</evidence>
<evidence type="ECO:0000259" key="15">
    <source>
        <dbReference type="PROSITE" id="PS50261"/>
    </source>
</evidence>
<feature type="domain" description="G-protein coupled receptors family 2 profile 1" evidence="14">
    <location>
        <begin position="37"/>
        <end position="113"/>
    </location>
</feature>
<reference evidence="16" key="3">
    <citation type="submission" date="2025-08" db="UniProtKB">
        <authorList>
            <consortium name="Ensembl"/>
        </authorList>
    </citation>
    <scope>IDENTIFICATION</scope>
    <source>
        <strain evidence="16">HNI</strain>
    </source>
</reference>